<name>A0A6I1IEU4_9BURK</name>
<dbReference type="NCBIfam" id="TIGR03510">
    <property type="entry name" value="XapX"/>
    <property type="match status" value="1"/>
</dbReference>
<reference evidence="2 3" key="1">
    <citation type="submission" date="2019-10" db="EMBL/GenBank/DDBJ databases">
        <title>Three novel species isolated from a subtropical stream in China.</title>
        <authorList>
            <person name="Lu H."/>
        </authorList>
    </citation>
    <scope>NUCLEOTIDE SEQUENCE [LARGE SCALE GENOMIC DNA]</scope>
    <source>
        <strain evidence="2 3">FT13W</strain>
    </source>
</reference>
<dbReference type="RefSeq" id="WP_077401676.1">
    <property type="nucleotide sequence ID" value="NZ_WFLI01000005.1"/>
</dbReference>
<comment type="caution">
    <text evidence="2">The sequence shown here is derived from an EMBL/GenBank/DDBJ whole genome shotgun (WGS) entry which is preliminary data.</text>
</comment>
<evidence type="ECO:0000313" key="3">
    <source>
        <dbReference type="Proteomes" id="UP000468717"/>
    </source>
</evidence>
<dbReference type="Proteomes" id="UP000468717">
    <property type="component" value="Unassembled WGS sequence"/>
</dbReference>
<evidence type="ECO:0000313" key="2">
    <source>
        <dbReference type="EMBL" id="KAB8065838.1"/>
    </source>
</evidence>
<keyword evidence="3" id="KW-1185">Reference proteome</keyword>
<sequence length="52" mass="5316">MNVMLAGSVLGLLVGAVCRWFDLPSPTPPTPTGAAMVVAMTLGFVVAGQWQG</sequence>
<proteinExistence type="predicted"/>
<keyword evidence="1" id="KW-0472">Membrane</keyword>
<keyword evidence="1" id="KW-1133">Transmembrane helix</keyword>
<dbReference type="InterPro" id="IPR020017">
    <property type="entry name" value="XapX_domain"/>
</dbReference>
<evidence type="ECO:0000256" key="1">
    <source>
        <dbReference type="SAM" id="Phobius"/>
    </source>
</evidence>
<keyword evidence="1" id="KW-0812">Transmembrane</keyword>
<dbReference type="EMBL" id="WFLI01000005">
    <property type="protein sequence ID" value="KAB8065838.1"/>
    <property type="molecule type" value="Genomic_DNA"/>
</dbReference>
<organism evidence="2 3">
    <name type="scientific">Janthinobacterium violaceinigrum</name>
    <dbReference type="NCBI Taxonomy" id="2654252"/>
    <lineage>
        <taxon>Bacteria</taxon>
        <taxon>Pseudomonadati</taxon>
        <taxon>Pseudomonadota</taxon>
        <taxon>Betaproteobacteria</taxon>
        <taxon>Burkholderiales</taxon>
        <taxon>Oxalobacteraceae</taxon>
        <taxon>Janthinobacterium</taxon>
    </lineage>
</organism>
<accession>A0A6I1IEU4</accession>
<gene>
    <name evidence="2" type="ORF">GCN75_06240</name>
</gene>
<feature type="transmembrane region" description="Helical" evidence="1">
    <location>
        <begin position="34"/>
        <end position="50"/>
    </location>
</feature>
<protein>
    <submittedName>
        <fullName evidence="2">XapX domain-containing protein</fullName>
    </submittedName>
</protein>
<dbReference type="AlphaFoldDB" id="A0A6I1IEU4"/>